<evidence type="ECO:0000256" key="5">
    <source>
        <dbReference type="ARBA" id="ARBA00022833"/>
    </source>
</evidence>
<evidence type="ECO:0000256" key="6">
    <source>
        <dbReference type="ARBA" id="ARBA00023242"/>
    </source>
</evidence>
<evidence type="ECO:0000256" key="4">
    <source>
        <dbReference type="ARBA" id="ARBA00022771"/>
    </source>
</evidence>
<accession>A0ABR4PTL1</accession>
<evidence type="ECO:0000256" key="8">
    <source>
        <dbReference type="SAM" id="MobiDB-lite"/>
    </source>
</evidence>
<keyword evidence="3" id="KW-0677">Repeat</keyword>
<gene>
    <name evidence="10" type="ORF">PVAG01_00217</name>
</gene>
<dbReference type="PANTHER" id="PTHR40626">
    <property type="entry name" value="MIP31509P"/>
    <property type="match status" value="1"/>
</dbReference>
<keyword evidence="6" id="KW-0539">Nucleus</keyword>
<dbReference type="InterPro" id="IPR051059">
    <property type="entry name" value="VerF-like"/>
</dbReference>
<keyword evidence="4 7" id="KW-0863">Zinc-finger</keyword>
<reference evidence="10 11" key="1">
    <citation type="submission" date="2024-06" db="EMBL/GenBank/DDBJ databases">
        <title>Complete genome of Phlyctema vagabunda strain 19-DSS-EL-015.</title>
        <authorList>
            <person name="Fiorenzani C."/>
        </authorList>
    </citation>
    <scope>NUCLEOTIDE SEQUENCE [LARGE SCALE GENOMIC DNA]</scope>
    <source>
        <strain evidence="10 11">19-DSS-EL-015</strain>
    </source>
</reference>
<dbReference type="Proteomes" id="UP001629113">
    <property type="component" value="Unassembled WGS sequence"/>
</dbReference>
<evidence type="ECO:0000256" key="1">
    <source>
        <dbReference type="ARBA" id="ARBA00004123"/>
    </source>
</evidence>
<evidence type="ECO:0000313" key="11">
    <source>
        <dbReference type="Proteomes" id="UP001629113"/>
    </source>
</evidence>
<proteinExistence type="predicted"/>
<protein>
    <submittedName>
        <fullName evidence="10">Zinc finger protein</fullName>
    </submittedName>
</protein>
<organism evidence="10 11">
    <name type="scientific">Phlyctema vagabunda</name>
    <dbReference type="NCBI Taxonomy" id="108571"/>
    <lineage>
        <taxon>Eukaryota</taxon>
        <taxon>Fungi</taxon>
        <taxon>Dikarya</taxon>
        <taxon>Ascomycota</taxon>
        <taxon>Pezizomycotina</taxon>
        <taxon>Leotiomycetes</taxon>
        <taxon>Helotiales</taxon>
        <taxon>Dermateaceae</taxon>
        <taxon>Phlyctema</taxon>
    </lineage>
</organism>
<feature type="region of interest" description="Disordered" evidence="8">
    <location>
        <begin position="322"/>
        <end position="357"/>
    </location>
</feature>
<keyword evidence="11" id="KW-1185">Reference proteome</keyword>
<feature type="compositionally biased region" description="Polar residues" evidence="8">
    <location>
        <begin position="177"/>
        <end position="197"/>
    </location>
</feature>
<dbReference type="PANTHER" id="PTHR40626:SF13">
    <property type="entry name" value="RESPIRATION FACTOR 2-RELATED"/>
    <property type="match status" value="1"/>
</dbReference>
<feature type="region of interest" description="Disordered" evidence="8">
    <location>
        <begin position="90"/>
        <end position="133"/>
    </location>
</feature>
<dbReference type="PROSITE" id="PS50157">
    <property type="entry name" value="ZINC_FINGER_C2H2_2"/>
    <property type="match status" value="2"/>
</dbReference>
<dbReference type="Pfam" id="PF04082">
    <property type="entry name" value="Fungal_trans"/>
    <property type="match status" value="1"/>
</dbReference>
<feature type="compositionally biased region" description="Basic and acidic residues" evidence="8">
    <location>
        <begin position="341"/>
        <end position="350"/>
    </location>
</feature>
<dbReference type="InterPro" id="IPR036236">
    <property type="entry name" value="Znf_C2H2_sf"/>
</dbReference>
<keyword evidence="2" id="KW-0479">Metal-binding</keyword>
<evidence type="ECO:0000256" key="2">
    <source>
        <dbReference type="ARBA" id="ARBA00022723"/>
    </source>
</evidence>
<dbReference type="InterPro" id="IPR007219">
    <property type="entry name" value="XnlR_reg_dom"/>
</dbReference>
<dbReference type="SMART" id="SM00355">
    <property type="entry name" value="ZnF_C2H2"/>
    <property type="match status" value="2"/>
</dbReference>
<evidence type="ECO:0000256" key="7">
    <source>
        <dbReference type="PROSITE-ProRule" id="PRU00042"/>
    </source>
</evidence>
<comment type="subcellular location">
    <subcellularLocation>
        <location evidence="1">Nucleus</location>
    </subcellularLocation>
</comment>
<evidence type="ECO:0000256" key="3">
    <source>
        <dbReference type="ARBA" id="ARBA00022737"/>
    </source>
</evidence>
<feature type="domain" description="C2H2-type" evidence="9">
    <location>
        <begin position="48"/>
        <end position="71"/>
    </location>
</feature>
<dbReference type="CDD" id="cd12148">
    <property type="entry name" value="fungal_TF_MHR"/>
    <property type="match status" value="1"/>
</dbReference>
<keyword evidence="5" id="KW-0862">Zinc</keyword>
<sequence length="897" mass="100946">MTAVVESNTQRFEQGEGRIYVCSVCQKAFKRSEHCIRHERGHRKEKPFSCGFCGRRYARKDLVSRHEKSFHPFGNAEHKQAEKIEGLISSARRDSQSDVSGEARVGILSNESSTRRKSISRTSPKEPERGRVNSLDANITITELNAPVHLTAHEGLEFPNPGLIQDVLSDPPTQHLPTSTVHVENSTSTNEITQNDPHNILQGFDGEGRDPDLYQPQEKNDPLFADDRSVAEDMHSHSQWDNLDIFDGDGNFGPITGPTLSDVPNIDNEHDKNTIEFDMPHHISHPSSHLEIDASMSDFLFNFGTPSLGNINMEQNLLAHFDTQPFSPTNRPDRSSPTSTDSRRSRDASDRYSSNGSCAKRSRSVIIVDEKSHETIQRDLRNCSSAETLHQFNLPSASKMQQFTTSYFISFHRHFPILHLHSITTSDTVYTPLLLAISAIGALYRLSRITAREIWKCAQVLIEPDLRRTGSMSPLPTHVVQAKLLLTVFAVFGGNIEDSVASSEVVGFWATEYRLRRSSLARDYNKFDNLSWREWSDRETLKRLLCGIFVLNSLLTVTYGTAPFLSVTQDLEVEIPDPDAKWEASNYNDWEDVPYVPDNTKRPTVKDIMLHLVFEKPALPEHFSMENRDIWSGFATTVIMHAVNIHMWHIMQCTQSFTSFPIDESAIGHTMVVQVEQALARCYSLVTNHHPDGDQSSDSNEGPQLFNCQALLRSAYVRIFTGAGSFERMMLLSENDEQILSSIQSYVRAPQARNQFLTKAVSKAYGGFLMPITTGFLLVRKTAALSWSVEHAIAGWDCALFVTKWIHGLETQRCVPGGPPNAAESENLSNFRVLLEEVDGDHEIGESIAANVANVWASFLDDTWVWGVTPRMAHLLRLLSKAYAEDWKQRSISSTDV</sequence>
<feature type="compositionally biased region" description="Basic and acidic residues" evidence="8">
    <location>
        <begin position="206"/>
        <end position="221"/>
    </location>
</feature>
<comment type="caution">
    <text evidence="10">The sequence shown here is derived from an EMBL/GenBank/DDBJ whole genome shotgun (WGS) entry which is preliminary data.</text>
</comment>
<feature type="domain" description="C2H2-type" evidence="9">
    <location>
        <begin position="20"/>
        <end position="47"/>
    </location>
</feature>
<dbReference type="InterPro" id="IPR013087">
    <property type="entry name" value="Znf_C2H2_type"/>
</dbReference>
<evidence type="ECO:0000313" key="10">
    <source>
        <dbReference type="EMBL" id="KAL3426708.1"/>
    </source>
</evidence>
<evidence type="ECO:0000259" key="9">
    <source>
        <dbReference type="PROSITE" id="PS50157"/>
    </source>
</evidence>
<feature type="region of interest" description="Disordered" evidence="8">
    <location>
        <begin position="177"/>
        <end position="221"/>
    </location>
</feature>
<dbReference type="SUPFAM" id="SSF57667">
    <property type="entry name" value="beta-beta-alpha zinc fingers"/>
    <property type="match status" value="1"/>
</dbReference>
<dbReference type="EMBL" id="JBFCZG010000001">
    <property type="protein sequence ID" value="KAL3426708.1"/>
    <property type="molecule type" value="Genomic_DNA"/>
</dbReference>
<dbReference type="PROSITE" id="PS00028">
    <property type="entry name" value="ZINC_FINGER_C2H2_1"/>
    <property type="match status" value="2"/>
</dbReference>
<dbReference type="Gene3D" id="3.30.160.60">
    <property type="entry name" value="Classic Zinc Finger"/>
    <property type="match status" value="2"/>
</dbReference>
<name>A0ABR4PTL1_9HELO</name>